<evidence type="ECO:0000256" key="3">
    <source>
        <dbReference type="ARBA" id="ARBA00022833"/>
    </source>
</evidence>
<dbReference type="PROSITE" id="PS00518">
    <property type="entry name" value="ZF_RING_1"/>
    <property type="match status" value="1"/>
</dbReference>
<reference evidence="8" key="2">
    <citation type="submission" date="2025-08" db="UniProtKB">
        <authorList>
            <consortium name="Ensembl"/>
        </authorList>
    </citation>
    <scope>IDENTIFICATION</scope>
</reference>
<keyword evidence="1" id="KW-0479">Metal-binding</keyword>
<evidence type="ECO:0000256" key="4">
    <source>
        <dbReference type="PROSITE-ProRule" id="PRU00024"/>
    </source>
</evidence>
<evidence type="ECO:0000313" key="8">
    <source>
        <dbReference type="Ensembl" id="ENSECRP00000033175.1"/>
    </source>
</evidence>
<dbReference type="Ensembl" id="ENSECRT00000033900.1">
    <property type="protein sequence ID" value="ENSECRP00000033175.1"/>
    <property type="gene ID" value="ENSECRG00000022469.1"/>
</dbReference>
<keyword evidence="9" id="KW-1185">Reference proteome</keyword>
<dbReference type="SMART" id="SM00184">
    <property type="entry name" value="RING"/>
    <property type="match status" value="1"/>
</dbReference>
<evidence type="ECO:0000256" key="1">
    <source>
        <dbReference type="ARBA" id="ARBA00022723"/>
    </source>
</evidence>
<evidence type="ECO:0000256" key="2">
    <source>
        <dbReference type="ARBA" id="ARBA00022771"/>
    </source>
</evidence>
<dbReference type="PROSITE" id="PS50119">
    <property type="entry name" value="ZF_BBOX"/>
    <property type="match status" value="1"/>
</dbReference>
<evidence type="ECO:0000256" key="5">
    <source>
        <dbReference type="SAM" id="MobiDB-lite"/>
    </source>
</evidence>
<dbReference type="InterPro" id="IPR017907">
    <property type="entry name" value="Znf_RING_CS"/>
</dbReference>
<dbReference type="InterPro" id="IPR001841">
    <property type="entry name" value="Znf_RING"/>
</dbReference>
<feature type="region of interest" description="Disordered" evidence="5">
    <location>
        <begin position="191"/>
        <end position="225"/>
    </location>
</feature>
<evidence type="ECO:0000259" key="7">
    <source>
        <dbReference type="PROSITE" id="PS50119"/>
    </source>
</evidence>
<dbReference type="GeneTree" id="ENSGT01150000286950"/>
<dbReference type="Gene3D" id="3.30.40.10">
    <property type="entry name" value="Zinc/RING finger domain, C3HC4 (zinc finger)"/>
    <property type="match status" value="1"/>
</dbReference>
<feature type="domain" description="RING-type" evidence="6">
    <location>
        <begin position="15"/>
        <end position="58"/>
    </location>
</feature>
<accession>A0A8C4TIK0</accession>
<dbReference type="InterPro" id="IPR051051">
    <property type="entry name" value="E3_ubiq-ligase_TRIM/RNF"/>
</dbReference>
<name>A0A8C4TIK0_ERPCA</name>
<dbReference type="Pfam" id="PF00643">
    <property type="entry name" value="zf-B_box"/>
    <property type="match status" value="1"/>
</dbReference>
<dbReference type="Pfam" id="PF15227">
    <property type="entry name" value="zf-C3HC4_4"/>
    <property type="match status" value="1"/>
</dbReference>
<sequence>MASAGPSRLVDRYTCAVCLCVMENPVTIQCGHSYCMKCINDYWDRSYREGVYRCPQCRRTFNSRPELSRNTTLMDVLETLRKVQVTVTPAQSYAGPDDVPCDVCMGRKRKASKTCLTCMASFCESHLQQHRESQVLKRHRVEVLSENLKDKLCRKHPRVLEIFCRTDRTCICSMCAATEHKHHDTVTLETERVEKQSQLGDKKNEVKKEIEEKEKELEEMRGTKL</sequence>
<evidence type="ECO:0000313" key="9">
    <source>
        <dbReference type="Proteomes" id="UP000694620"/>
    </source>
</evidence>
<dbReference type="InterPro" id="IPR000315">
    <property type="entry name" value="Znf_B-box"/>
</dbReference>
<dbReference type="AlphaFoldDB" id="A0A8C4TIK0"/>
<dbReference type="CDD" id="cd19769">
    <property type="entry name" value="Bbox2_TRIM16-like"/>
    <property type="match status" value="1"/>
</dbReference>
<protein>
    <submittedName>
        <fullName evidence="8">Uncharacterized protein</fullName>
    </submittedName>
</protein>
<organism evidence="8 9">
    <name type="scientific">Erpetoichthys calabaricus</name>
    <name type="common">Rope fish</name>
    <name type="synonym">Calamoichthys calabaricus</name>
    <dbReference type="NCBI Taxonomy" id="27687"/>
    <lineage>
        <taxon>Eukaryota</taxon>
        <taxon>Metazoa</taxon>
        <taxon>Chordata</taxon>
        <taxon>Craniata</taxon>
        <taxon>Vertebrata</taxon>
        <taxon>Euteleostomi</taxon>
        <taxon>Actinopterygii</taxon>
        <taxon>Polypteriformes</taxon>
        <taxon>Polypteridae</taxon>
        <taxon>Erpetoichthys</taxon>
    </lineage>
</organism>
<dbReference type="Gene3D" id="4.10.830.40">
    <property type="match status" value="1"/>
</dbReference>
<dbReference type="Proteomes" id="UP000694620">
    <property type="component" value="Chromosome 12"/>
</dbReference>
<keyword evidence="2 4" id="KW-0863">Zinc-finger</keyword>
<dbReference type="GO" id="GO:0008270">
    <property type="term" value="F:zinc ion binding"/>
    <property type="evidence" value="ECO:0007669"/>
    <property type="project" value="UniProtKB-KW"/>
</dbReference>
<dbReference type="Gene3D" id="3.30.160.60">
    <property type="entry name" value="Classic Zinc Finger"/>
    <property type="match status" value="1"/>
</dbReference>
<dbReference type="PROSITE" id="PS50089">
    <property type="entry name" value="ZF_RING_2"/>
    <property type="match status" value="1"/>
</dbReference>
<dbReference type="InterPro" id="IPR013083">
    <property type="entry name" value="Znf_RING/FYVE/PHD"/>
</dbReference>
<feature type="domain" description="B box-type" evidence="7">
    <location>
        <begin position="148"/>
        <end position="188"/>
    </location>
</feature>
<dbReference type="SMART" id="SM00336">
    <property type="entry name" value="BBOX"/>
    <property type="match status" value="2"/>
</dbReference>
<proteinExistence type="predicted"/>
<dbReference type="PANTHER" id="PTHR25465">
    <property type="entry name" value="B-BOX DOMAIN CONTAINING"/>
    <property type="match status" value="1"/>
</dbReference>
<reference evidence="8" key="3">
    <citation type="submission" date="2025-09" db="UniProtKB">
        <authorList>
            <consortium name="Ensembl"/>
        </authorList>
    </citation>
    <scope>IDENTIFICATION</scope>
</reference>
<evidence type="ECO:0000259" key="6">
    <source>
        <dbReference type="PROSITE" id="PS50089"/>
    </source>
</evidence>
<dbReference type="SUPFAM" id="SSF57845">
    <property type="entry name" value="B-box zinc-binding domain"/>
    <property type="match status" value="1"/>
</dbReference>
<reference evidence="8" key="1">
    <citation type="submission" date="2021-06" db="EMBL/GenBank/DDBJ databases">
        <authorList>
            <consortium name="Wellcome Sanger Institute Data Sharing"/>
        </authorList>
    </citation>
    <scope>NUCLEOTIDE SEQUENCE [LARGE SCALE GENOMIC DNA]</scope>
</reference>
<dbReference type="SUPFAM" id="SSF57850">
    <property type="entry name" value="RING/U-box"/>
    <property type="match status" value="1"/>
</dbReference>
<keyword evidence="3" id="KW-0862">Zinc</keyword>
<dbReference type="PANTHER" id="PTHR25465:SF5">
    <property type="entry name" value="E3 UBIQUITIN_ISG15 LIGASE TRIM25-RELATED"/>
    <property type="match status" value="1"/>
</dbReference>